<comment type="subunit">
    <text evidence="3 7">The complex is composed of two ATP-binding proteins (PstB), two transmembrane proteins (PstC and PstA) and a solute-binding protein (PstS).</text>
</comment>
<comment type="function">
    <text evidence="1 7">Part of the ABC transporter complex PstSACB involved in phosphate import.</text>
</comment>
<dbReference type="InterPro" id="IPR005673">
    <property type="entry name" value="ABC_phos-bd_PstS"/>
</dbReference>
<reference evidence="9 10" key="1">
    <citation type="submission" date="2019-03" db="EMBL/GenBank/DDBJ databases">
        <title>Genomic Encyclopedia of Type Strains, Phase IV (KMG-IV): sequencing the most valuable type-strain genomes for metagenomic binning, comparative biology and taxonomic classification.</title>
        <authorList>
            <person name="Goeker M."/>
        </authorList>
    </citation>
    <scope>NUCLEOTIDE SEQUENCE [LARGE SCALE GENOMIC DNA]</scope>
    <source>
        <strain evidence="9 10">DSM 2781</strain>
    </source>
</reference>
<name>A0A4R2NIS7_RHOAD</name>
<dbReference type="Gene3D" id="3.40.190.10">
    <property type="entry name" value="Periplasmic binding protein-like II"/>
    <property type="match status" value="2"/>
</dbReference>
<dbReference type="RefSeq" id="WP_132605188.1">
    <property type="nucleotide sequence ID" value="NZ_NRRP01000010.1"/>
</dbReference>
<evidence type="ECO:0000256" key="6">
    <source>
        <dbReference type="ARBA" id="ARBA00022592"/>
    </source>
</evidence>
<dbReference type="Pfam" id="PF12849">
    <property type="entry name" value="PBP_like_2"/>
    <property type="match status" value="1"/>
</dbReference>
<keyword evidence="5 7" id="KW-0813">Transport</keyword>
<dbReference type="GO" id="GO:0035435">
    <property type="term" value="P:phosphate ion transmembrane transport"/>
    <property type="evidence" value="ECO:0007669"/>
    <property type="project" value="InterPro"/>
</dbReference>
<dbReference type="PIRSF" id="PIRSF002756">
    <property type="entry name" value="PstS"/>
    <property type="match status" value="1"/>
</dbReference>
<dbReference type="GO" id="GO:0043190">
    <property type="term" value="C:ATP-binding cassette (ABC) transporter complex"/>
    <property type="evidence" value="ECO:0007669"/>
    <property type="project" value="InterPro"/>
</dbReference>
<evidence type="ECO:0000313" key="9">
    <source>
        <dbReference type="EMBL" id="TCP21115.1"/>
    </source>
</evidence>
<evidence type="ECO:0000256" key="2">
    <source>
        <dbReference type="ARBA" id="ARBA00008725"/>
    </source>
</evidence>
<dbReference type="InterPro" id="IPR050962">
    <property type="entry name" value="Phosphate-bind_PstS"/>
</dbReference>
<evidence type="ECO:0000256" key="5">
    <source>
        <dbReference type="ARBA" id="ARBA00022448"/>
    </source>
</evidence>
<dbReference type="InterPro" id="IPR024370">
    <property type="entry name" value="PBP_domain"/>
</dbReference>
<proteinExistence type="inferred from homology"/>
<feature type="domain" description="PBP" evidence="8">
    <location>
        <begin position="26"/>
        <end position="307"/>
    </location>
</feature>
<evidence type="ECO:0000313" key="10">
    <source>
        <dbReference type="Proteomes" id="UP000295733"/>
    </source>
</evidence>
<dbReference type="GO" id="GO:0042301">
    <property type="term" value="F:phosphate ion binding"/>
    <property type="evidence" value="ECO:0007669"/>
    <property type="project" value="InterPro"/>
</dbReference>
<dbReference type="EMBL" id="SLXL01000013">
    <property type="protein sequence ID" value="TCP21115.1"/>
    <property type="molecule type" value="Genomic_DNA"/>
</dbReference>
<comment type="caution">
    <text evidence="9">The sequence shown here is derived from an EMBL/GenBank/DDBJ whole genome shotgun (WGS) entry which is preliminary data.</text>
</comment>
<evidence type="ECO:0000256" key="4">
    <source>
        <dbReference type="ARBA" id="ARBA00021889"/>
    </source>
</evidence>
<dbReference type="AlphaFoldDB" id="A0A4R2NIS7"/>
<evidence type="ECO:0000256" key="7">
    <source>
        <dbReference type="PIRNR" id="PIRNR002756"/>
    </source>
</evidence>
<keyword evidence="6 7" id="KW-0592">Phosphate transport</keyword>
<keyword evidence="10" id="KW-1185">Reference proteome</keyword>
<organism evidence="9 10">
    <name type="scientific">Rhodovulum adriaticum</name>
    <name type="common">Rhodopseudomonas adriatica</name>
    <dbReference type="NCBI Taxonomy" id="35804"/>
    <lineage>
        <taxon>Bacteria</taxon>
        <taxon>Pseudomonadati</taxon>
        <taxon>Pseudomonadota</taxon>
        <taxon>Alphaproteobacteria</taxon>
        <taxon>Rhodobacterales</taxon>
        <taxon>Paracoccaceae</taxon>
        <taxon>Rhodovulum</taxon>
    </lineage>
</organism>
<dbReference type="PROSITE" id="PS51257">
    <property type="entry name" value="PROKAR_LIPOPROTEIN"/>
    <property type="match status" value="1"/>
</dbReference>
<dbReference type="PANTHER" id="PTHR42996:SF1">
    <property type="entry name" value="PHOSPHATE-BINDING PROTEIN PSTS"/>
    <property type="match status" value="1"/>
</dbReference>
<dbReference type="NCBIfam" id="TIGR00975">
    <property type="entry name" value="3a0107s03"/>
    <property type="match status" value="1"/>
</dbReference>
<dbReference type="OrthoDB" id="9801510at2"/>
<evidence type="ECO:0000259" key="8">
    <source>
        <dbReference type="Pfam" id="PF12849"/>
    </source>
</evidence>
<sequence length="346" mass="37364">MKRRTVLASLPAAMALGGCWTRPVELSGAGATFPAPLYARWIALFERAHPEIRVSYRAIGSGGGIRNITAQDVDFGASDALLNPDEVKALPAPLLTIPTVLGAVVVAYNLPQFDGQLVLSGKVLADIYLGRILRWNEAPIAALNPQATLPDLPIHVAHRADSSGTTSIFTDYLCRISPEWQSWIGCGKMVRWPTDADLAGLGSDGIAHQIQLEPGGIGYLEVKYALNAGLPYATLVNRAGYPVRATTESVQSAELNTPATDDSPIKPSVVDAPGEDSYPLAAFSYLLVYRDLGYLPRDKGQALITFLRWCLTEGQIQARKLHYVPLPAPLQDHFLGEIEALERTVA</sequence>
<gene>
    <name evidence="9" type="ORF">EV656_11336</name>
</gene>
<dbReference type="CDD" id="cd13565">
    <property type="entry name" value="PBP2_PstS"/>
    <property type="match status" value="1"/>
</dbReference>
<dbReference type="Proteomes" id="UP000295733">
    <property type="component" value="Unassembled WGS sequence"/>
</dbReference>
<dbReference type="PANTHER" id="PTHR42996">
    <property type="entry name" value="PHOSPHATE-BINDING PROTEIN PSTS"/>
    <property type="match status" value="1"/>
</dbReference>
<protein>
    <recommendedName>
        <fullName evidence="4 7">Phosphate-binding protein PstS</fullName>
    </recommendedName>
</protein>
<evidence type="ECO:0000256" key="3">
    <source>
        <dbReference type="ARBA" id="ARBA00011529"/>
    </source>
</evidence>
<accession>A0A4R2NIS7</accession>
<dbReference type="SUPFAM" id="SSF53850">
    <property type="entry name" value="Periplasmic binding protein-like II"/>
    <property type="match status" value="1"/>
</dbReference>
<comment type="similarity">
    <text evidence="2 7">Belongs to the PstS family.</text>
</comment>
<evidence type="ECO:0000256" key="1">
    <source>
        <dbReference type="ARBA" id="ARBA00002841"/>
    </source>
</evidence>